<name>A0AAU7Q707_9GAMM</name>
<feature type="region of interest" description="Disordered" evidence="1">
    <location>
        <begin position="1"/>
        <end position="39"/>
    </location>
</feature>
<organism evidence="2">
    <name type="scientific">Acerihabitans sp. KWT182</name>
    <dbReference type="NCBI Taxonomy" id="3157919"/>
    <lineage>
        <taxon>Bacteria</taxon>
        <taxon>Pseudomonadati</taxon>
        <taxon>Pseudomonadota</taxon>
        <taxon>Gammaproteobacteria</taxon>
        <taxon>Enterobacterales</taxon>
        <taxon>Pectobacteriaceae</taxon>
        <taxon>Acerihabitans</taxon>
    </lineage>
</organism>
<evidence type="ECO:0000256" key="1">
    <source>
        <dbReference type="SAM" id="MobiDB-lite"/>
    </source>
</evidence>
<accession>A0AAU7Q707</accession>
<feature type="compositionally biased region" description="Polar residues" evidence="1">
    <location>
        <begin position="1"/>
        <end position="15"/>
    </location>
</feature>
<sequence>MNAGGQPTSAQQLDGSSVEMCQLADGKRKPMESLARNAL</sequence>
<dbReference type="InterPro" id="IPR005590">
    <property type="entry name" value="DUF333"/>
</dbReference>
<proteinExistence type="predicted"/>
<protein>
    <submittedName>
        <fullName evidence="2">DUF333 domain-containing protein</fullName>
    </submittedName>
</protein>
<reference evidence="2" key="1">
    <citation type="submission" date="2024-06" db="EMBL/GenBank/DDBJ databases">
        <authorList>
            <person name="Coelho C."/>
            <person name="Bento M."/>
            <person name="Garcia E."/>
            <person name="Camelo A."/>
            <person name="Brandao I."/>
            <person name="Espirito Santo C."/>
            <person name="Trovao J."/>
            <person name="Verissimo A."/>
            <person name="Costa J."/>
            <person name="Tiago I."/>
        </authorList>
    </citation>
    <scope>NUCLEOTIDE SEQUENCE</scope>
    <source>
        <strain evidence="2">KWT182</strain>
    </source>
</reference>
<evidence type="ECO:0000313" key="2">
    <source>
        <dbReference type="EMBL" id="XBS68196.1"/>
    </source>
</evidence>
<dbReference type="Pfam" id="PF03891">
    <property type="entry name" value="DUF333"/>
    <property type="match status" value="1"/>
</dbReference>
<dbReference type="AlphaFoldDB" id="A0AAU7Q707"/>
<dbReference type="EMBL" id="CP157947">
    <property type="protein sequence ID" value="XBS68196.1"/>
    <property type="molecule type" value="Genomic_DNA"/>
</dbReference>
<gene>
    <name evidence="2" type="ORF">ABK905_15400</name>
</gene>